<dbReference type="AlphaFoldDB" id="A0A255ZYK2"/>
<keyword evidence="2" id="KW-1185">Reference proteome</keyword>
<comment type="caution">
    <text evidence="1">The sequence shown here is derived from an EMBL/GenBank/DDBJ whole genome shotgun (WGS) entry which is preliminary data.</text>
</comment>
<dbReference type="InterPro" id="IPR009959">
    <property type="entry name" value="Cyclase_SnoaL-like"/>
</dbReference>
<dbReference type="Gene3D" id="3.10.450.50">
    <property type="match status" value="1"/>
</dbReference>
<evidence type="ECO:0000313" key="2">
    <source>
        <dbReference type="Proteomes" id="UP000216605"/>
    </source>
</evidence>
<accession>A0A255ZYK2</accession>
<dbReference type="Pfam" id="PF07366">
    <property type="entry name" value="SnoaL"/>
    <property type="match status" value="1"/>
</dbReference>
<protein>
    <recommendedName>
        <fullName evidence="3">Ester cyclase</fullName>
    </recommendedName>
</protein>
<dbReference type="GO" id="GO:0030638">
    <property type="term" value="P:polyketide metabolic process"/>
    <property type="evidence" value="ECO:0007669"/>
    <property type="project" value="InterPro"/>
</dbReference>
<sequence length="153" mass="17286">MSQNNSITRELYDAFQKNELHRWDAIISKDVKTTSPASYGVIEGIELLKAWGAEFLNSLEPQVDLVDEFDGGERAFISVCLYWKHTKPFFGIPPTGREGTSIETFILTVKDGKITEFKVADQTLDLAIYLWQKGMPAEHNARPEPIVAGIVRR</sequence>
<name>A0A255ZYK2_9FLAO</name>
<dbReference type="RefSeq" id="WP_094411860.1">
    <property type="nucleotide sequence ID" value="NZ_NOXV01000114.1"/>
</dbReference>
<dbReference type="InterPro" id="IPR032710">
    <property type="entry name" value="NTF2-like_dom_sf"/>
</dbReference>
<dbReference type="SUPFAM" id="SSF54427">
    <property type="entry name" value="NTF2-like"/>
    <property type="match status" value="1"/>
</dbReference>
<proteinExistence type="predicted"/>
<gene>
    <name evidence="1" type="ORF">CHU92_01415</name>
</gene>
<dbReference type="Proteomes" id="UP000216605">
    <property type="component" value="Unassembled WGS sequence"/>
</dbReference>
<organism evidence="1 2">
    <name type="scientific">Flavobacterium cyanobacteriorum</name>
    <dbReference type="NCBI Taxonomy" id="2022802"/>
    <lineage>
        <taxon>Bacteria</taxon>
        <taxon>Pseudomonadati</taxon>
        <taxon>Bacteroidota</taxon>
        <taxon>Flavobacteriia</taxon>
        <taxon>Flavobacteriales</taxon>
        <taxon>Flavobacteriaceae</taxon>
        <taxon>Flavobacterium</taxon>
    </lineage>
</organism>
<evidence type="ECO:0008006" key="3">
    <source>
        <dbReference type="Google" id="ProtNLM"/>
    </source>
</evidence>
<evidence type="ECO:0000313" key="1">
    <source>
        <dbReference type="EMBL" id="OYQ46492.1"/>
    </source>
</evidence>
<reference evidence="1 2" key="1">
    <citation type="submission" date="2017-07" db="EMBL/GenBank/DDBJ databases">
        <title>Flavobacterium cyanobacteriorum sp. nov., isolated from cyanobacterial aggregates in a eutrophic lake.</title>
        <authorList>
            <person name="Cai H."/>
        </authorList>
    </citation>
    <scope>NUCLEOTIDE SEQUENCE [LARGE SCALE GENOMIC DNA]</scope>
    <source>
        <strain evidence="1 2">TH021</strain>
    </source>
</reference>
<dbReference type="EMBL" id="NOXV01000114">
    <property type="protein sequence ID" value="OYQ46492.1"/>
    <property type="molecule type" value="Genomic_DNA"/>
</dbReference>
<dbReference type="OrthoDB" id="7876517at2"/>